<name>A0A7I8K796_SPIIN</name>
<organism evidence="4 5">
    <name type="scientific">Spirodela intermedia</name>
    <name type="common">Intermediate duckweed</name>
    <dbReference type="NCBI Taxonomy" id="51605"/>
    <lineage>
        <taxon>Eukaryota</taxon>
        <taxon>Viridiplantae</taxon>
        <taxon>Streptophyta</taxon>
        <taxon>Embryophyta</taxon>
        <taxon>Tracheophyta</taxon>
        <taxon>Spermatophyta</taxon>
        <taxon>Magnoliopsida</taxon>
        <taxon>Liliopsida</taxon>
        <taxon>Araceae</taxon>
        <taxon>Lemnoideae</taxon>
        <taxon>Spirodela</taxon>
    </lineage>
</organism>
<evidence type="ECO:0000256" key="1">
    <source>
        <dbReference type="ARBA" id="ARBA00010582"/>
    </source>
</evidence>
<dbReference type="InterPro" id="IPR003854">
    <property type="entry name" value="GASA"/>
</dbReference>
<dbReference type="Proteomes" id="UP000663760">
    <property type="component" value="Chromosome 3"/>
</dbReference>
<evidence type="ECO:0000313" key="5">
    <source>
        <dbReference type="Proteomes" id="UP000663760"/>
    </source>
</evidence>
<proteinExistence type="inferred from homology"/>
<evidence type="ECO:0000313" key="4">
    <source>
        <dbReference type="EMBL" id="CAA7393550.1"/>
    </source>
</evidence>
<dbReference type="EMBL" id="LR743590">
    <property type="protein sequence ID" value="CAA2617790.1"/>
    <property type="molecule type" value="Genomic_DNA"/>
</dbReference>
<dbReference type="EMBL" id="LR746266">
    <property type="protein sequence ID" value="CAA7393550.1"/>
    <property type="molecule type" value="Genomic_DNA"/>
</dbReference>
<dbReference type="Pfam" id="PF02704">
    <property type="entry name" value="GASA"/>
    <property type="match status" value="1"/>
</dbReference>
<sequence length="92" mass="9995">MKLPTAPILALVVCLLVFSSVEGVVEVDSAFCATKCKARCAKASAKDRCLFYCGVCCRDCSCVPSGTYGNKDECPCYRDKLTSDQKRKPKCP</sequence>
<dbReference type="OrthoDB" id="847210at2759"/>
<dbReference type="PANTHER" id="PTHR23201">
    <property type="entry name" value="EXTENSIN, PROLINE-RICH PROTEIN"/>
    <property type="match status" value="1"/>
</dbReference>
<reference evidence="4" key="1">
    <citation type="submission" date="2020-02" db="EMBL/GenBank/DDBJ databases">
        <authorList>
            <person name="Scholz U."/>
            <person name="Mascher M."/>
            <person name="Fiebig A."/>
        </authorList>
    </citation>
    <scope>NUCLEOTIDE SEQUENCE</scope>
</reference>
<protein>
    <submittedName>
        <fullName evidence="4">Uncharacterized protein</fullName>
    </submittedName>
</protein>
<gene>
    <name evidence="3" type="ORF">SI7747_03003952</name>
    <name evidence="4" type="ORF">SI8410_03004284</name>
</gene>
<feature type="chain" id="PRO_5045020009" evidence="2">
    <location>
        <begin position="24"/>
        <end position="92"/>
    </location>
</feature>
<dbReference type="PANTHER" id="PTHR23201:SF118">
    <property type="entry name" value="GIBBERELLIN STIMULATED TRANSCRIPT RELATED PROTEIN 1"/>
    <property type="match status" value="1"/>
</dbReference>
<keyword evidence="2" id="KW-0732">Signal</keyword>
<evidence type="ECO:0000313" key="3">
    <source>
        <dbReference type="EMBL" id="CAA2617790.1"/>
    </source>
</evidence>
<accession>A0A7I8K796</accession>
<comment type="similarity">
    <text evidence="1">Belongs to the GASA family.</text>
</comment>
<dbReference type="AlphaFoldDB" id="A0A7I8K796"/>
<evidence type="ECO:0000256" key="2">
    <source>
        <dbReference type="SAM" id="SignalP"/>
    </source>
</evidence>
<keyword evidence="5" id="KW-1185">Reference proteome</keyword>
<feature type="signal peptide" evidence="2">
    <location>
        <begin position="1"/>
        <end position="23"/>
    </location>
</feature>